<proteinExistence type="predicted"/>
<evidence type="ECO:0000313" key="2">
    <source>
        <dbReference type="Proteomes" id="UP000749559"/>
    </source>
</evidence>
<organism evidence="1 2">
    <name type="scientific">Owenia fusiformis</name>
    <name type="common">Polychaete worm</name>
    <dbReference type="NCBI Taxonomy" id="6347"/>
    <lineage>
        <taxon>Eukaryota</taxon>
        <taxon>Metazoa</taxon>
        <taxon>Spiralia</taxon>
        <taxon>Lophotrochozoa</taxon>
        <taxon>Annelida</taxon>
        <taxon>Polychaeta</taxon>
        <taxon>Sedentaria</taxon>
        <taxon>Canalipalpata</taxon>
        <taxon>Sabellida</taxon>
        <taxon>Oweniida</taxon>
        <taxon>Oweniidae</taxon>
        <taxon>Owenia</taxon>
    </lineage>
</organism>
<comment type="caution">
    <text evidence="1">The sequence shown here is derived from an EMBL/GenBank/DDBJ whole genome shotgun (WGS) entry which is preliminary data.</text>
</comment>
<keyword evidence="2" id="KW-1185">Reference proteome</keyword>
<gene>
    <name evidence="1" type="ORF">OFUS_LOCUS16693</name>
</gene>
<accession>A0A8J1U1P6</accession>
<sequence length="434" mass="50640">VSYSRTKSYLYVMIEIPISTTGYKYSLYYAETHSVPIPRDLNLEQQRDNQSIILNNPQRYIGLNEESSFYFELTRDEYEINEKYDSQSQNAYSNLRPIQKKSCLLALYMDDVQNILKLCNFHYQEESEVHTKIMKISNNQFLINAEAKDNWVMRCKRNPSKHIPTCRYCKINLNCDCSLMINDNYIPERIGCVMDSTEIEYNYPINIPFIHHFINEELTVNMTGSELDSVEPMINHEKLPVTMTSARWQNAIKSEGIIKTDVKHLAEAVRSKRPLHFSEADQLSFEMGDWDFFGINITDVIIYVSFALAVIAIISNIYVLTKIKFILTTILSIKSVMKAEGRQFIVKSMRDTTTSPTPENMKYLNVTQTWSIIILTIMTFYVLVMTIKFMLKAWRAVCGKRSVHRKSRMILELSSLSQRMTIPITKLQYGYERC</sequence>
<dbReference type="AlphaFoldDB" id="A0A8J1U1P6"/>
<dbReference type="Proteomes" id="UP000749559">
    <property type="component" value="Unassembled WGS sequence"/>
</dbReference>
<feature type="non-terminal residue" evidence="1">
    <location>
        <position position="1"/>
    </location>
</feature>
<evidence type="ECO:0000313" key="1">
    <source>
        <dbReference type="EMBL" id="CAH1791635.1"/>
    </source>
</evidence>
<feature type="non-terminal residue" evidence="1">
    <location>
        <position position="434"/>
    </location>
</feature>
<dbReference type="EMBL" id="CAIIXF020000008">
    <property type="protein sequence ID" value="CAH1791635.1"/>
    <property type="molecule type" value="Genomic_DNA"/>
</dbReference>
<reference evidence="1" key="1">
    <citation type="submission" date="2022-03" db="EMBL/GenBank/DDBJ databases">
        <authorList>
            <person name="Martin C."/>
        </authorList>
    </citation>
    <scope>NUCLEOTIDE SEQUENCE</scope>
</reference>
<name>A0A8J1U1P6_OWEFU</name>
<protein>
    <submittedName>
        <fullName evidence="1">Uncharacterized protein</fullName>
    </submittedName>
</protein>